<feature type="signal peptide" evidence="1">
    <location>
        <begin position="1"/>
        <end position="25"/>
    </location>
</feature>
<protein>
    <recommendedName>
        <fullName evidence="4">Conjugal transfer protein TraN</fullName>
    </recommendedName>
</protein>
<evidence type="ECO:0000313" key="2">
    <source>
        <dbReference type="EMBL" id="MQU34082.1"/>
    </source>
</evidence>
<dbReference type="AlphaFoldDB" id="A0A7X2CJV5"/>
<keyword evidence="3" id="KW-1185">Reference proteome</keyword>
<keyword evidence="1" id="KW-0732">Signal</keyword>
<comment type="caution">
    <text evidence="2">The sequence shown here is derived from an EMBL/GenBank/DDBJ whole genome shotgun (WGS) entry which is preliminary data.</text>
</comment>
<dbReference type="Proteomes" id="UP000470186">
    <property type="component" value="Unassembled WGS sequence"/>
</dbReference>
<dbReference type="RefSeq" id="WP_153351666.1">
    <property type="nucleotide sequence ID" value="NZ_WIVX01000151.1"/>
</dbReference>
<reference evidence="2 3" key="1">
    <citation type="submission" date="2019-10" db="EMBL/GenBank/DDBJ databases">
        <title>Evaluation of single-gene subtyping targets for Pseudomonas.</title>
        <authorList>
            <person name="Reichler S.J."/>
            <person name="Orsi R.H."/>
            <person name="Wiedmann M."/>
            <person name="Martin N.H."/>
            <person name="Murphy S.I."/>
        </authorList>
    </citation>
    <scope>NUCLEOTIDE SEQUENCE [LARGE SCALE GENOMIC DNA]</scope>
    <source>
        <strain evidence="2 3">FSL R10-2107</strain>
    </source>
</reference>
<sequence length="401" mass="42736">MNLNWKIISAAGLLALMMSSGQAFADAHSDGLALGKSNLNKLSSKVNNANAQGMPHYTNNPPQSQNFGSSSLFDVGATRINTCKTAVAGSDKVSNQECDAVNFLAKNPENRTKFPIDPHDPIIKGIGDTINNAKGGDVNQACTTKTTTTPNLYATEVCNEFYLSEPKLCTMGQVVEVTANANFLCNVTKNALEYKNCDNALIVSCSPPVDGCDNGGIIPGSTQGDMYTTWGPIGGGNYALQFGVIGDNYWYGGYMGVLNVRTLQFNINNVSTVTQFMLANVWYDDYLMVQVNGAVVFNGPYGGSSLSLVPKTCGRDHYPCSRVDVGDGQGAVHAPELGNSWSGSPNIDLRPYLMNGNNVITTSTVVGGEGESAIQIQARMMCPGSCTYTWDNQCVGLDART</sequence>
<proteinExistence type="predicted"/>
<feature type="chain" id="PRO_5030886359" description="Conjugal transfer protein TraN" evidence="1">
    <location>
        <begin position="26"/>
        <end position="401"/>
    </location>
</feature>
<evidence type="ECO:0000313" key="3">
    <source>
        <dbReference type="Proteomes" id="UP000470186"/>
    </source>
</evidence>
<name>A0A7X2CJV5_9PSED</name>
<evidence type="ECO:0000256" key="1">
    <source>
        <dbReference type="SAM" id="SignalP"/>
    </source>
</evidence>
<organism evidence="2 3">
    <name type="scientific">Pseudomonas helleri</name>
    <dbReference type="NCBI Taxonomy" id="1608996"/>
    <lineage>
        <taxon>Bacteria</taxon>
        <taxon>Pseudomonadati</taxon>
        <taxon>Pseudomonadota</taxon>
        <taxon>Gammaproteobacteria</taxon>
        <taxon>Pseudomonadales</taxon>
        <taxon>Pseudomonadaceae</taxon>
        <taxon>Pseudomonas</taxon>
    </lineage>
</organism>
<gene>
    <name evidence="2" type="ORF">GHO30_22340</name>
</gene>
<dbReference type="EMBL" id="WIVX01000151">
    <property type="protein sequence ID" value="MQU34082.1"/>
    <property type="molecule type" value="Genomic_DNA"/>
</dbReference>
<evidence type="ECO:0008006" key="4">
    <source>
        <dbReference type="Google" id="ProtNLM"/>
    </source>
</evidence>
<accession>A0A7X2CJV5</accession>